<dbReference type="InterPro" id="IPR011335">
    <property type="entry name" value="Restrct_endonuc-II-like"/>
</dbReference>
<dbReference type="PANTHER" id="PTHR36558">
    <property type="entry name" value="GLR1098 PROTEIN"/>
    <property type="match status" value="1"/>
</dbReference>
<dbReference type="RefSeq" id="WP_119196195.1">
    <property type="nucleotide sequence ID" value="NZ_JAAIOE010000002.1"/>
</dbReference>
<dbReference type="PROSITE" id="PS50943">
    <property type="entry name" value="HTH_CROC1"/>
    <property type="match status" value="1"/>
</dbReference>
<dbReference type="CDD" id="cd06260">
    <property type="entry name" value="DUF820-like"/>
    <property type="match status" value="1"/>
</dbReference>
<dbReference type="InterPro" id="IPR012296">
    <property type="entry name" value="Nuclease_put_TT1808"/>
</dbReference>
<sequence length="260" mass="29580">MTVEEMKQRKKELGYSNEKLSELSGVPLGTVQKVLAGVTRSPRYETLIALERVLKKQTDRIGEALPETSEKRQGDYTVEDYYLIPKERRVELIDGVIYDMASPTAIHQILSTELCNIIRSYISQQKGRCIVMAAPMDVQLDCDDKTMVQPDVMVVCDRDKITRKCIYGAPDLAVEVLSDSTKKKDMYVKLGKYMEAGVREYWLVDPKGKKVIVYDFEAEVTPSIYGFSSKVPLGIFGGECEVDFAKIYEYISFLYEEDDV</sequence>
<dbReference type="Pfam" id="PF01381">
    <property type="entry name" value="HTH_3"/>
    <property type="match status" value="1"/>
</dbReference>
<accession>A0A395XK36</accession>
<evidence type="ECO:0000313" key="2">
    <source>
        <dbReference type="EMBL" id="RGW52729.1"/>
    </source>
</evidence>
<evidence type="ECO:0000313" key="3">
    <source>
        <dbReference type="Proteomes" id="UP000266376"/>
    </source>
</evidence>
<dbReference type="InterPro" id="IPR010982">
    <property type="entry name" value="Lambda_DNA-bd_dom_sf"/>
</dbReference>
<dbReference type="SMART" id="SM00530">
    <property type="entry name" value="HTH_XRE"/>
    <property type="match status" value="1"/>
</dbReference>
<comment type="caution">
    <text evidence="2">The sequence shown here is derived from an EMBL/GenBank/DDBJ whole genome shotgun (WGS) entry which is preliminary data.</text>
</comment>
<dbReference type="Proteomes" id="UP000266376">
    <property type="component" value="Unassembled WGS sequence"/>
</dbReference>
<dbReference type="Gene3D" id="1.10.260.40">
    <property type="entry name" value="lambda repressor-like DNA-binding domains"/>
    <property type="match status" value="1"/>
</dbReference>
<name>A0A395XK36_9FIRM</name>
<gene>
    <name evidence="2" type="ORF">DWV67_09130</name>
</gene>
<reference evidence="2 3" key="1">
    <citation type="submission" date="2018-08" db="EMBL/GenBank/DDBJ databases">
        <title>A genome reference for cultivated species of the human gut microbiota.</title>
        <authorList>
            <person name="Zou Y."/>
            <person name="Xue W."/>
            <person name="Luo G."/>
        </authorList>
    </citation>
    <scope>NUCLEOTIDE SEQUENCE [LARGE SCALE GENOMIC DNA]</scope>
    <source>
        <strain evidence="2 3">AF12-11</strain>
    </source>
</reference>
<dbReference type="Pfam" id="PF05685">
    <property type="entry name" value="Uma2"/>
    <property type="match status" value="1"/>
</dbReference>
<dbReference type="InterPro" id="IPR001387">
    <property type="entry name" value="Cro/C1-type_HTH"/>
</dbReference>
<dbReference type="Gene3D" id="3.90.1570.10">
    <property type="entry name" value="tt1808, chain A"/>
    <property type="match status" value="1"/>
</dbReference>
<feature type="domain" description="HTH cro/C1-type" evidence="1">
    <location>
        <begin position="6"/>
        <end position="61"/>
    </location>
</feature>
<protein>
    <submittedName>
        <fullName evidence="2">Helix-turn-helix domain-containing protein</fullName>
    </submittedName>
</protein>
<dbReference type="SUPFAM" id="SSF47413">
    <property type="entry name" value="lambda repressor-like DNA-binding domains"/>
    <property type="match status" value="1"/>
</dbReference>
<dbReference type="GO" id="GO:0003677">
    <property type="term" value="F:DNA binding"/>
    <property type="evidence" value="ECO:0007669"/>
    <property type="project" value="InterPro"/>
</dbReference>
<dbReference type="PANTHER" id="PTHR36558:SF1">
    <property type="entry name" value="RESTRICTION ENDONUCLEASE DOMAIN-CONTAINING PROTEIN-RELATED"/>
    <property type="match status" value="1"/>
</dbReference>
<dbReference type="InterPro" id="IPR008538">
    <property type="entry name" value="Uma2"/>
</dbReference>
<proteinExistence type="predicted"/>
<evidence type="ECO:0000259" key="1">
    <source>
        <dbReference type="PROSITE" id="PS50943"/>
    </source>
</evidence>
<dbReference type="AlphaFoldDB" id="A0A395XK36"/>
<dbReference type="SUPFAM" id="SSF52980">
    <property type="entry name" value="Restriction endonuclease-like"/>
    <property type="match status" value="1"/>
</dbReference>
<dbReference type="EMBL" id="QSAJ01000020">
    <property type="protein sequence ID" value="RGW52729.1"/>
    <property type="molecule type" value="Genomic_DNA"/>
</dbReference>
<organism evidence="2 3">
    <name type="scientific">Dorea formicigenerans</name>
    <dbReference type="NCBI Taxonomy" id="39486"/>
    <lineage>
        <taxon>Bacteria</taxon>
        <taxon>Bacillati</taxon>
        <taxon>Bacillota</taxon>
        <taxon>Clostridia</taxon>
        <taxon>Lachnospirales</taxon>
        <taxon>Lachnospiraceae</taxon>
        <taxon>Dorea</taxon>
    </lineage>
</organism>